<evidence type="ECO:0000256" key="2">
    <source>
        <dbReference type="ARBA" id="ARBA00022629"/>
    </source>
</evidence>
<comment type="caution">
    <text evidence="14">The sequence shown here is derived from an EMBL/GenBank/DDBJ whole genome shotgun (WGS) entry which is preliminary data.</text>
</comment>
<dbReference type="GO" id="GO:0005524">
    <property type="term" value="F:ATP binding"/>
    <property type="evidence" value="ECO:0007669"/>
    <property type="project" value="UniProtKB-UniRule"/>
</dbReference>
<feature type="domain" description="Carbohydrate kinase FGGY C-terminal" evidence="13">
    <location>
        <begin position="239"/>
        <end position="422"/>
    </location>
</feature>
<evidence type="ECO:0000256" key="7">
    <source>
        <dbReference type="ARBA" id="ARBA00023277"/>
    </source>
</evidence>
<keyword evidence="5 8" id="KW-0418">Kinase</keyword>
<dbReference type="InterPro" id="IPR018484">
    <property type="entry name" value="FGGY_N"/>
</dbReference>
<keyword evidence="7 8" id="KW-0119">Carbohydrate metabolism</keyword>
<keyword evidence="3 8" id="KW-0808">Transferase</keyword>
<accession>A0A9W6QTV4</accession>
<evidence type="ECO:0000256" key="11">
    <source>
        <dbReference type="SAM" id="MobiDB-lite"/>
    </source>
</evidence>
<organism evidence="14 15">
    <name type="scientific">Amycolatopsis taiwanensis</name>
    <dbReference type="NCBI Taxonomy" id="342230"/>
    <lineage>
        <taxon>Bacteria</taxon>
        <taxon>Bacillati</taxon>
        <taxon>Actinomycetota</taxon>
        <taxon>Actinomycetes</taxon>
        <taxon>Pseudonocardiales</taxon>
        <taxon>Pseudonocardiaceae</taxon>
        <taxon>Amycolatopsis</taxon>
    </lineage>
</organism>
<evidence type="ECO:0000256" key="1">
    <source>
        <dbReference type="ARBA" id="ARBA00009156"/>
    </source>
</evidence>
<dbReference type="EC" id="2.7.1.17" evidence="8 10"/>
<name>A0A9W6QTV4_9PSEU</name>
<evidence type="ECO:0000313" key="14">
    <source>
        <dbReference type="EMBL" id="GLY63494.1"/>
    </source>
</evidence>
<keyword evidence="4 8" id="KW-0547">Nucleotide-binding</keyword>
<dbReference type="InterPro" id="IPR006000">
    <property type="entry name" value="Xylulokinase"/>
</dbReference>
<dbReference type="PANTHER" id="PTHR43095">
    <property type="entry name" value="SUGAR KINASE"/>
    <property type="match status" value="1"/>
</dbReference>
<dbReference type="PROSITE" id="PS00933">
    <property type="entry name" value="FGGY_KINASES_1"/>
    <property type="match status" value="1"/>
</dbReference>
<evidence type="ECO:0000256" key="4">
    <source>
        <dbReference type="ARBA" id="ARBA00022741"/>
    </source>
</evidence>
<dbReference type="NCBIfam" id="TIGR01312">
    <property type="entry name" value="XylB"/>
    <property type="match status" value="1"/>
</dbReference>
<evidence type="ECO:0000256" key="10">
    <source>
        <dbReference type="RuleBase" id="RU364073"/>
    </source>
</evidence>
<dbReference type="CDD" id="cd07809">
    <property type="entry name" value="ASKHA_NBD_FGGY_BaXK-like"/>
    <property type="match status" value="1"/>
</dbReference>
<comment type="catalytic activity">
    <reaction evidence="8 10">
        <text>D-xylulose + ATP = D-xylulose 5-phosphate + ADP + H(+)</text>
        <dbReference type="Rhea" id="RHEA:10964"/>
        <dbReference type="ChEBI" id="CHEBI:15378"/>
        <dbReference type="ChEBI" id="CHEBI:17140"/>
        <dbReference type="ChEBI" id="CHEBI:30616"/>
        <dbReference type="ChEBI" id="CHEBI:57737"/>
        <dbReference type="ChEBI" id="CHEBI:456216"/>
        <dbReference type="EC" id="2.7.1.17"/>
    </reaction>
</comment>
<evidence type="ECO:0000259" key="13">
    <source>
        <dbReference type="Pfam" id="PF02782"/>
    </source>
</evidence>
<keyword evidence="2 8" id="KW-0859">Xylose metabolism</keyword>
<dbReference type="PROSITE" id="PS00445">
    <property type="entry name" value="FGGY_KINASES_2"/>
    <property type="match status" value="1"/>
</dbReference>
<dbReference type="GO" id="GO:0042732">
    <property type="term" value="P:D-xylose metabolic process"/>
    <property type="evidence" value="ECO:0007669"/>
    <property type="project" value="UniProtKB-KW"/>
</dbReference>
<evidence type="ECO:0000256" key="8">
    <source>
        <dbReference type="HAMAP-Rule" id="MF_02220"/>
    </source>
</evidence>
<dbReference type="GO" id="GO:0004856">
    <property type="term" value="F:D-xylulokinase activity"/>
    <property type="evidence" value="ECO:0007669"/>
    <property type="project" value="UniProtKB-UniRule"/>
</dbReference>
<dbReference type="PANTHER" id="PTHR43095:SF5">
    <property type="entry name" value="XYLULOSE KINASE"/>
    <property type="match status" value="1"/>
</dbReference>
<keyword evidence="15" id="KW-1185">Reference proteome</keyword>
<dbReference type="RefSeq" id="WP_285485493.1">
    <property type="nucleotide sequence ID" value="NZ_BSTI01000001.1"/>
</dbReference>
<evidence type="ECO:0000256" key="6">
    <source>
        <dbReference type="ARBA" id="ARBA00022840"/>
    </source>
</evidence>
<dbReference type="InterPro" id="IPR000577">
    <property type="entry name" value="Carb_kinase_FGGY"/>
</dbReference>
<comment type="similarity">
    <text evidence="1 8 9">Belongs to the FGGY kinase family.</text>
</comment>
<sequence length="500" mass="51660">MIRQRLVAGVDSSTQSTKVVVCDAETGEVQRSGRAAHPDATEVDPNLWWAAFTEATSGILDGVEAIGVGGQQHGMVTLDEAGEVVRPALLWNDTRSAGAAEELVTELGGPEAWAKAVGSVPVASFTVTKLRWLAEHEPANADRVTRVVLPHDWLTWRLTGELVTDRGDASGTGYFSPAESVYRTDILERAFGGRSPELPRVLGPADVAGQTRDGLLVSAGTGDNMAAALALGLGDGDVVVSLGTSGTVFGVCPTPAADASGEVAGFADATGRFLPLACTLNAARVLTATAAMLDVDLAGLDRLALAAEPGAGGLTLLPYLDGERTPNLPDAAGSLHGMRRSNMTPENLARAAIEGMLCGLAAGLDAVLAQGITPRRVLLIGGAAQSAAVRAVAPDVFGVPVVVPEPAEHVALGAARQAAWALTPTGQPPAWPEKTSVVLEGSAPGQGAEIRQRHLDLRALVHHVPARVFQDARSTNAASSTHQSTNTDFQSPSPNSREDT</sequence>
<evidence type="ECO:0000256" key="3">
    <source>
        <dbReference type="ARBA" id="ARBA00022679"/>
    </source>
</evidence>
<keyword evidence="6 8" id="KW-0067">ATP-binding</keyword>
<dbReference type="Gene3D" id="3.30.420.40">
    <property type="match status" value="2"/>
</dbReference>
<dbReference type="InterPro" id="IPR018485">
    <property type="entry name" value="FGGY_C"/>
</dbReference>
<dbReference type="InterPro" id="IPR050406">
    <property type="entry name" value="FGGY_Carb_Kinase"/>
</dbReference>
<feature type="site" description="Important for activity" evidence="8">
    <location>
        <position position="11"/>
    </location>
</feature>
<evidence type="ECO:0000313" key="15">
    <source>
        <dbReference type="Proteomes" id="UP001165136"/>
    </source>
</evidence>
<dbReference type="AlphaFoldDB" id="A0A9W6QTV4"/>
<dbReference type="GO" id="GO:0005998">
    <property type="term" value="P:xylulose catabolic process"/>
    <property type="evidence" value="ECO:0007669"/>
    <property type="project" value="UniProtKB-UniRule"/>
</dbReference>
<dbReference type="Proteomes" id="UP001165136">
    <property type="component" value="Unassembled WGS sequence"/>
</dbReference>
<feature type="domain" description="Carbohydrate kinase FGGY N-terminal" evidence="12">
    <location>
        <begin position="7"/>
        <end position="223"/>
    </location>
</feature>
<proteinExistence type="inferred from homology"/>
<evidence type="ECO:0000256" key="5">
    <source>
        <dbReference type="ARBA" id="ARBA00022777"/>
    </source>
</evidence>
<dbReference type="EMBL" id="BSTI01000001">
    <property type="protein sequence ID" value="GLY63494.1"/>
    <property type="molecule type" value="Genomic_DNA"/>
</dbReference>
<feature type="active site" description="Proton acceptor" evidence="8">
    <location>
        <position position="223"/>
    </location>
</feature>
<dbReference type="InterPro" id="IPR043129">
    <property type="entry name" value="ATPase_NBD"/>
</dbReference>
<dbReference type="SUPFAM" id="SSF53067">
    <property type="entry name" value="Actin-like ATPase domain"/>
    <property type="match status" value="2"/>
</dbReference>
<reference evidence="14" key="1">
    <citation type="submission" date="2023-03" db="EMBL/GenBank/DDBJ databases">
        <title>Amycolatopsis taiwanensis NBRC 103393.</title>
        <authorList>
            <person name="Ichikawa N."/>
            <person name="Sato H."/>
            <person name="Tonouchi N."/>
        </authorList>
    </citation>
    <scope>NUCLEOTIDE SEQUENCE</scope>
    <source>
        <strain evidence="14">NBRC 103393</strain>
    </source>
</reference>
<dbReference type="PIRSF" id="PIRSF000538">
    <property type="entry name" value="GlpK"/>
    <property type="match status" value="1"/>
</dbReference>
<dbReference type="HAMAP" id="MF_02220">
    <property type="entry name" value="XylB"/>
    <property type="match status" value="1"/>
</dbReference>
<feature type="region of interest" description="Disordered" evidence="11">
    <location>
        <begin position="472"/>
        <end position="500"/>
    </location>
</feature>
<dbReference type="Pfam" id="PF02782">
    <property type="entry name" value="FGGY_C"/>
    <property type="match status" value="1"/>
</dbReference>
<gene>
    <name evidence="8 10 14" type="primary">xylB</name>
    <name evidence="14" type="ORF">Atai01_01130</name>
</gene>
<comment type="function">
    <text evidence="8">Catalyzes the phosphorylation of D-xylulose to D-xylulose 5-phosphate.</text>
</comment>
<evidence type="ECO:0000259" key="12">
    <source>
        <dbReference type="Pfam" id="PF00370"/>
    </source>
</evidence>
<protein>
    <recommendedName>
        <fullName evidence="8 10">Xylulose kinase</fullName>
        <shortName evidence="8 10">Xylulokinase</shortName>
        <ecNumber evidence="8 10">2.7.1.17</ecNumber>
    </recommendedName>
</protein>
<dbReference type="Pfam" id="PF00370">
    <property type="entry name" value="FGGY_N"/>
    <property type="match status" value="1"/>
</dbReference>
<feature type="binding site" evidence="8">
    <location>
        <begin position="72"/>
        <end position="73"/>
    </location>
    <ligand>
        <name>substrate</name>
    </ligand>
</feature>
<dbReference type="InterPro" id="IPR018483">
    <property type="entry name" value="Carb_kinase_FGGY_CS"/>
</dbReference>
<evidence type="ECO:0000256" key="9">
    <source>
        <dbReference type="RuleBase" id="RU003733"/>
    </source>
</evidence>